<dbReference type="OrthoDB" id="9801773at2"/>
<dbReference type="InterPro" id="IPR013549">
    <property type="entry name" value="DUF1731"/>
</dbReference>
<dbReference type="SUPFAM" id="SSF51735">
    <property type="entry name" value="NAD(P)-binding Rossmann-fold domains"/>
    <property type="match status" value="1"/>
</dbReference>
<keyword evidence="5" id="KW-1185">Reference proteome</keyword>
<evidence type="ECO:0000259" key="3">
    <source>
        <dbReference type="Pfam" id="PF08338"/>
    </source>
</evidence>
<organism evidence="4 5">
    <name type="scientific">Humibacter ginsenosidimutans</name>
    <dbReference type="NCBI Taxonomy" id="2599293"/>
    <lineage>
        <taxon>Bacteria</taxon>
        <taxon>Bacillati</taxon>
        <taxon>Actinomycetota</taxon>
        <taxon>Actinomycetes</taxon>
        <taxon>Micrococcales</taxon>
        <taxon>Microbacteriaceae</taxon>
        <taxon>Humibacter</taxon>
    </lineage>
</organism>
<sequence>MANQTARTRPRRIVIAGASGMIGRALAERLTAGGDEVVRLVRKPARGSGEARWDPAAGILDPAVLSGADAVVGLSGASTGRLPWTRAYKEVVITSRLDATRTLVDAMRAADRAPGVFVSASAVGFYGDRGDEDLAESSAPGSGFLPALCRAWEREAGEASELTRVATVRTGLVVGPGTAMRALHMLARAGLAGPLGSGRQWWPWISLRDEVVAIDHVIGAGDDGLNGPVNLAGPTPATQADVMRTLARLVGRPFGMPVPAFALRLALGDAADAMLLGSQRVIPEKLLADGFRFHDETPESALAAYLDEVG</sequence>
<dbReference type="Proteomes" id="UP000320216">
    <property type="component" value="Chromosome"/>
</dbReference>
<evidence type="ECO:0000313" key="4">
    <source>
        <dbReference type="EMBL" id="QDZ15567.1"/>
    </source>
</evidence>
<dbReference type="AlphaFoldDB" id="A0A5B8M4P5"/>
<dbReference type="InterPro" id="IPR010099">
    <property type="entry name" value="SDR39U1"/>
</dbReference>
<dbReference type="NCBIfam" id="TIGR01777">
    <property type="entry name" value="yfcH"/>
    <property type="match status" value="1"/>
</dbReference>
<feature type="domain" description="NAD-dependent epimerase/dehydratase" evidence="2">
    <location>
        <begin position="13"/>
        <end position="229"/>
    </location>
</feature>
<dbReference type="InterPro" id="IPR036291">
    <property type="entry name" value="NAD(P)-bd_dom_sf"/>
</dbReference>
<dbReference type="Gene3D" id="3.40.50.720">
    <property type="entry name" value="NAD(P)-binding Rossmann-like Domain"/>
    <property type="match status" value="1"/>
</dbReference>
<evidence type="ECO:0000259" key="2">
    <source>
        <dbReference type="Pfam" id="PF01370"/>
    </source>
</evidence>
<feature type="domain" description="DUF1731" evidence="3">
    <location>
        <begin position="258"/>
        <end position="304"/>
    </location>
</feature>
<evidence type="ECO:0000313" key="5">
    <source>
        <dbReference type="Proteomes" id="UP000320216"/>
    </source>
</evidence>
<dbReference type="EMBL" id="CP042305">
    <property type="protein sequence ID" value="QDZ15567.1"/>
    <property type="molecule type" value="Genomic_DNA"/>
</dbReference>
<reference evidence="4 5" key="1">
    <citation type="submission" date="2019-07" db="EMBL/GenBank/DDBJ databases">
        <title>Full genome sequence of Humibacter sp. WJ7-1.</title>
        <authorList>
            <person name="Im W.-T."/>
        </authorList>
    </citation>
    <scope>NUCLEOTIDE SEQUENCE [LARGE SCALE GENOMIC DNA]</scope>
    <source>
        <strain evidence="4 5">WJ7-1</strain>
    </source>
</reference>
<dbReference type="PANTHER" id="PTHR11092">
    <property type="entry name" value="SUGAR NUCLEOTIDE EPIMERASE RELATED"/>
    <property type="match status" value="1"/>
</dbReference>
<accession>A0A5B8M4P5</accession>
<dbReference type="RefSeq" id="WP_146321575.1">
    <property type="nucleotide sequence ID" value="NZ_CP042305.1"/>
</dbReference>
<proteinExistence type="inferred from homology"/>
<dbReference type="PANTHER" id="PTHR11092:SF0">
    <property type="entry name" value="EPIMERASE FAMILY PROTEIN SDR39U1"/>
    <property type="match status" value="1"/>
</dbReference>
<name>A0A5B8M4P5_9MICO</name>
<evidence type="ECO:0000256" key="1">
    <source>
        <dbReference type="ARBA" id="ARBA00009353"/>
    </source>
</evidence>
<dbReference type="KEGG" id="huw:FPZ11_13065"/>
<dbReference type="Pfam" id="PF08338">
    <property type="entry name" value="DUF1731"/>
    <property type="match status" value="1"/>
</dbReference>
<dbReference type="InterPro" id="IPR001509">
    <property type="entry name" value="Epimerase_deHydtase"/>
</dbReference>
<gene>
    <name evidence="4" type="ORF">FPZ11_13065</name>
</gene>
<dbReference type="Pfam" id="PF01370">
    <property type="entry name" value="Epimerase"/>
    <property type="match status" value="1"/>
</dbReference>
<protein>
    <submittedName>
        <fullName evidence="4">TIGR01777 family protein</fullName>
    </submittedName>
</protein>
<comment type="similarity">
    <text evidence="1">Belongs to the NAD(P)-dependent epimerase/dehydratase family. SDR39U1 subfamily.</text>
</comment>